<feature type="compositionally biased region" description="Low complexity" evidence="1">
    <location>
        <begin position="239"/>
        <end position="266"/>
    </location>
</feature>
<feature type="region of interest" description="Disordered" evidence="1">
    <location>
        <begin position="182"/>
        <end position="296"/>
    </location>
</feature>
<evidence type="ECO:0000313" key="2">
    <source>
        <dbReference type="EMBL" id="SBQ73876.1"/>
    </source>
</evidence>
<dbReference type="Pfam" id="PF11035">
    <property type="entry name" value="SNAPC2"/>
    <property type="match status" value="1"/>
</dbReference>
<dbReference type="EMBL" id="HAEB01020233">
    <property type="protein sequence ID" value="SBQ66760.1"/>
    <property type="molecule type" value="Transcribed_RNA"/>
</dbReference>
<gene>
    <name evidence="2" type="primary">SNAPC2</name>
</gene>
<feature type="compositionally biased region" description="Basic residues" evidence="1">
    <location>
        <begin position="1"/>
        <end position="14"/>
    </location>
</feature>
<reference evidence="2" key="1">
    <citation type="submission" date="2016-05" db="EMBL/GenBank/DDBJ databases">
        <authorList>
            <person name="Lavstsen T."/>
            <person name="Jespersen J.S."/>
        </authorList>
    </citation>
    <scope>NUCLEOTIDE SEQUENCE</scope>
    <source>
        <tissue evidence="2">Brain</tissue>
    </source>
</reference>
<feature type="region of interest" description="Disordered" evidence="1">
    <location>
        <begin position="407"/>
        <end position="451"/>
    </location>
</feature>
<evidence type="ECO:0000256" key="1">
    <source>
        <dbReference type="SAM" id="MobiDB-lite"/>
    </source>
</evidence>
<dbReference type="GO" id="GO:0009301">
    <property type="term" value="P:snRNA transcription"/>
    <property type="evidence" value="ECO:0007669"/>
    <property type="project" value="InterPro"/>
</dbReference>
<sequence>MKPPPRVRTKRKRTGGPEEDPEESKRAKKWSQAELRRLLHVLRKLSRTRTTNSPEGNIDYVVLQQSFRNRSISQISLKVESLKNKVISCASLQLQNSRQQQETRKPIDQWTNMASALTGTLQVNISDAFSQMLNISSTEPCTLRNCDSSQVQRPPTDKSQIGPTVPRGQIRGEAPVPFHLPLKTPAPTLGPARRLPTPSPIIRVPNKNCSSQKQAAASTQLPTTPHQPHGSTGPGKPGGNAAEAAEAPRTEPLVSSSTSASASCSSLMPPLPTATSLTDPSRVPPTASTHPSAPLASTTAALHTGLKQTSKRPTTDQPSANEGTCAVDFERIYSFLSANQNPSESIPLTPMESAIVLDLLMALPEELPLLNCGKLQKHLSQVYRYMSTAADTKTAVEQLSQLKGQDHVQKEAHGAQDFCPSDPTRTTDSCPIKRRLNEADGPSSGKTTTEQSQAVLMESCPPLNPFMVPVKLLKRKQRPKLR</sequence>
<proteinExistence type="predicted"/>
<organism evidence="2">
    <name type="scientific">Nothobranchius korthausae</name>
    <dbReference type="NCBI Taxonomy" id="1143690"/>
    <lineage>
        <taxon>Eukaryota</taxon>
        <taxon>Metazoa</taxon>
        <taxon>Chordata</taxon>
        <taxon>Craniata</taxon>
        <taxon>Vertebrata</taxon>
        <taxon>Euteleostomi</taxon>
        <taxon>Actinopterygii</taxon>
        <taxon>Neopterygii</taxon>
        <taxon>Teleostei</taxon>
        <taxon>Neoteleostei</taxon>
        <taxon>Acanthomorphata</taxon>
        <taxon>Ovalentaria</taxon>
        <taxon>Atherinomorphae</taxon>
        <taxon>Cyprinodontiformes</taxon>
        <taxon>Nothobranchiidae</taxon>
        <taxon>Nothobranchius</taxon>
    </lineage>
</organism>
<feature type="region of interest" description="Disordered" evidence="1">
    <location>
        <begin position="144"/>
        <end position="168"/>
    </location>
</feature>
<dbReference type="EMBL" id="HAEC01005799">
    <property type="protein sequence ID" value="SBQ73876.1"/>
    <property type="molecule type" value="Transcribed_RNA"/>
</dbReference>
<feature type="compositionally biased region" description="Polar residues" evidence="1">
    <location>
        <begin position="207"/>
        <end position="230"/>
    </location>
</feature>
<name>A0A1A8GSC5_9TELE</name>
<reference evidence="2" key="2">
    <citation type="submission" date="2016-06" db="EMBL/GenBank/DDBJ databases">
        <title>The genome of a short-lived fish provides insights into sex chromosome evolution and the genetic control of aging.</title>
        <authorList>
            <person name="Reichwald K."/>
            <person name="Felder M."/>
            <person name="Petzold A."/>
            <person name="Koch P."/>
            <person name="Groth M."/>
            <person name="Platzer M."/>
        </authorList>
    </citation>
    <scope>NUCLEOTIDE SEQUENCE</scope>
    <source>
        <tissue evidence="2">Brain</tissue>
    </source>
</reference>
<dbReference type="PANTHER" id="PTHR15132:SF1">
    <property type="entry name" value="SNRNA-ACTIVATING PROTEIN COMPLEX SUBUNIT 2"/>
    <property type="match status" value="1"/>
</dbReference>
<feature type="compositionally biased region" description="Polar residues" evidence="1">
    <location>
        <begin position="144"/>
        <end position="162"/>
    </location>
</feature>
<dbReference type="InterPro" id="IPR021281">
    <property type="entry name" value="SNAPC2"/>
</dbReference>
<dbReference type="PANTHER" id="PTHR15132">
    <property type="entry name" value="SNRNA-ACTIVATING PROTEIN COMPLEX SUBUNIT 2"/>
    <property type="match status" value="1"/>
</dbReference>
<protein>
    <submittedName>
        <fullName evidence="2">Small nuclear RNA activating complex, polypeptide 2, 45kDa</fullName>
    </submittedName>
</protein>
<dbReference type="AlphaFoldDB" id="A0A1A8GSC5"/>
<dbReference type="GO" id="GO:0016251">
    <property type="term" value="F:RNA polymerase II general transcription initiation factor activity"/>
    <property type="evidence" value="ECO:0007669"/>
    <property type="project" value="InterPro"/>
</dbReference>
<feature type="region of interest" description="Disordered" evidence="1">
    <location>
        <begin position="1"/>
        <end position="29"/>
    </location>
</feature>
<dbReference type="GO" id="GO:0016604">
    <property type="term" value="C:nuclear body"/>
    <property type="evidence" value="ECO:0007669"/>
    <property type="project" value="TreeGrafter"/>
</dbReference>
<accession>A0A1A8GSC5</accession>
<feature type="compositionally biased region" description="Polar residues" evidence="1">
    <location>
        <begin position="286"/>
        <end position="296"/>
    </location>
</feature>